<accession>A0A0R1LWU8</accession>
<feature type="binding site" evidence="1">
    <location>
        <position position="180"/>
    </location>
    <ligand>
        <name>Zn(2+)</name>
        <dbReference type="ChEBI" id="CHEBI:29105"/>
    </ligand>
</feature>
<reference evidence="2 3" key="1">
    <citation type="journal article" date="2015" name="Genome Announc.">
        <title>Expanding the biotechnology potential of lactobacilli through comparative genomics of 213 strains and associated genera.</title>
        <authorList>
            <person name="Sun Z."/>
            <person name="Harris H.M."/>
            <person name="McCann A."/>
            <person name="Guo C."/>
            <person name="Argimon S."/>
            <person name="Zhang W."/>
            <person name="Yang X."/>
            <person name="Jeffery I.B."/>
            <person name="Cooney J.C."/>
            <person name="Kagawa T.F."/>
            <person name="Liu W."/>
            <person name="Song Y."/>
            <person name="Salvetti E."/>
            <person name="Wrobel A."/>
            <person name="Rasinkangas P."/>
            <person name="Parkhill J."/>
            <person name="Rea M.C."/>
            <person name="O'Sullivan O."/>
            <person name="Ritari J."/>
            <person name="Douillard F.P."/>
            <person name="Paul Ross R."/>
            <person name="Yang R."/>
            <person name="Briner A.E."/>
            <person name="Felis G.E."/>
            <person name="de Vos W.M."/>
            <person name="Barrangou R."/>
            <person name="Klaenhammer T.R."/>
            <person name="Caufield P.W."/>
            <person name="Cui Y."/>
            <person name="Zhang H."/>
            <person name="O'Toole P.W."/>
        </authorList>
    </citation>
    <scope>NUCLEOTIDE SEQUENCE [LARGE SCALE GENOMIC DNA]</scope>
    <source>
        <strain evidence="2 3">DSM 19909</strain>
    </source>
</reference>
<comment type="caution">
    <text evidence="2">The sequence shown here is derived from an EMBL/GenBank/DDBJ whole genome shotgun (WGS) entry which is preliminary data.</text>
</comment>
<dbReference type="SUPFAM" id="SSF48150">
    <property type="entry name" value="DNA-glycosylase"/>
    <property type="match status" value="1"/>
</dbReference>
<protein>
    <submittedName>
        <fullName evidence="2">Dna-3-methyladenine glycosylase</fullName>
    </submittedName>
</protein>
<keyword evidence="1" id="KW-0862">Zinc</keyword>
<keyword evidence="1" id="KW-0479">Metal-binding</keyword>
<proteinExistence type="predicted"/>
<dbReference type="GO" id="GO:0008725">
    <property type="term" value="F:DNA-3-methyladenine glycosylase activity"/>
    <property type="evidence" value="ECO:0007669"/>
    <property type="project" value="InterPro"/>
</dbReference>
<dbReference type="STRING" id="1423776.FD04_GL001370"/>
<keyword evidence="3" id="KW-1185">Reference proteome</keyword>
<name>A0A0R1LWU8_9LACO</name>
<dbReference type="Proteomes" id="UP000051160">
    <property type="component" value="Unassembled WGS sequence"/>
</dbReference>
<dbReference type="InterPro" id="IPR052891">
    <property type="entry name" value="DNA-3mA_glycosylase"/>
</dbReference>
<gene>
    <name evidence="2" type="ORF">FD04_GL001370</name>
</gene>
<dbReference type="PANTHER" id="PTHR30037:SF4">
    <property type="entry name" value="DNA-3-METHYLADENINE GLYCOSYLASE I"/>
    <property type="match status" value="1"/>
</dbReference>
<dbReference type="RefSeq" id="WP_054700403.1">
    <property type="nucleotide sequence ID" value="NZ_AZEE01000029.1"/>
</dbReference>
<dbReference type="PATRIC" id="fig|1423776.4.peg.1389"/>
<dbReference type="InterPro" id="IPR011257">
    <property type="entry name" value="DNA_glycosylase"/>
</dbReference>
<dbReference type="Gene3D" id="1.10.340.30">
    <property type="entry name" value="Hypothetical protein, domain 2"/>
    <property type="match status" value="1"/>
</dbReference>
<feature type="binding site" evidence="1">
    <location>
        <position position="18"/>
    </location>
    <ligand>
        <name>Zn(2+)</name>
        <dbReference type="ChEBI" id="CHEBI:29105"/>
    </ligand>
</feature>
<dbReference type="AlphaFoldDB" id="A0A0R1LWU8"/>
<dbReference type="InterPro" id="IPR005019">
    <property type="entry name" value="Adenine_glyco"/>
</dbReference>
<evidence type="ECO:0000256" key="1">
    <source>
        <dbReference type="PIRSR" id="PIRSR605019-1"/>
    </source>
</evidence>
<evidence type="ECO:0000313" key="3">
    <source>
        <dbReference type="Proteomes" id="UP000051160"/>
    </source>
</evidence>
<feature type="binding site" evidence="1">
    <location>
        <position position="4"/>
    </location>
    <ligand>
        <name>Zn(2+)</name>
        <dbReference type="ChEBI" id="CHEBI:29105"/>
    </ligand>
</feature>
<dbReference type="PANTHER" id="PTHR30037">
    <property type="entry name" value="DNA-3-METHYLADENINE GLYCOSYLASE 1"/>
    <property type="match status" value="1"/>
</dbReference>
<organism evidence="2 3">
    <name type="scientific">Secundilactobacillus odoratitofui DSM 19909 = JCM 15043</name>
    <dbReference type="NCBI Taxonomy" id="1423776"/>
    <lineage>
        <taxon>Bacteria</taxon>
        <taxon>Bacillati</taxon>
        <taxon>Bacillota</taxon>
        <taxon>Bacilli</taxon>
        <taxon>Lactobacillales</taxon>
        <taxon>Lactobacillaceae</taxon>
        <taxon>Secundilactobacillus</taxon>
    </lineage>
</organism>
<sequence length="187" mass="21543">MTRCDWAEDTDDLMTHYHDYEWGVATFDERETFELMTLEMMQAGLSWQTVLRKREHFKQVFDNFDINKVAAYDDTKIDALMNDAGIIRNRRKILATIHNAQLLVKWHADGKTMNAYLWDYVDGQSIVNKYAAMSDLPGKTALSEKISKALKKLGFQFMGPTIVQSWLEALGILDDHLASCTVNHMSE</sequence>
<dbReference type="GO" id="GO:0006284">
    <property type="term" value="P:base-excision repair"/>
    <property type="evidence" value="ECO:0007669"/>
    <property type="project" value="InterPro"/>
</dbReference>
<dbReference type="EMBL" id="AZEE01000029">
    <property type="protein sequence ID" value="KRK97353.1"/>
    <property type="molecule type" value="Genomic_DNA"/>
</dbReference>
<feature type="binding site" evidence="1">
    <location>
        <position position="176"/>
    </location>
    <ligand>
        <name>Zn(2+)</name>
        <dbReference type="ChEBI" id="CHEBI:29105"/>
    </ligand>
</feature>
<dbReference type="OrthoDB" id="9807664at2"/>
<dbReference type="Pfam" id="PF03352">
    <property type="entry name" value="Adenine_glyco"/>
    <property type="match status" value="1"/>
</dbReference>
<evidence type="ECO:0000313" key="2">
    <source>
        <dbReference type="EMBL" id="KRK97353.1"/>
    </source>
</evidence>
<dbReference type="GO" id="GO:0046872">
    <property type="term" value="F:metal ion binding"/>
    <property type="evidence" value="ECO:0007669"/>
    <property type="project" value="UniProtKB-KW"/>
</dbReference>